<comment type="caution">
    <text evidence="2">The sequence shown here is derived from an EMBL/GenBank/DDBJ whole genome shotgun (WGS) entry which is preliminary data.</text>
</comment>
<proteinExistence type="predicted"/>
<evidence type="ECO:0000313" key="2">
    <source>
        <dbReference type="EMBL" id="CAI5447586.1"/>
    </source>
</evidence>
<protein>
    <submittedName>
        <fullName evidence="2">Uncharacterized protein</fullName>
    </submittedName>
</protein>
<dbReference type="Proteomes" id="UP001152747">
    <property type="component" value="Unassembled WGS sequence"/>
</dbReference>
<evidence type="ECO:0000313" key="3">
    <source>
        <dbReference type="Proteomes" id="UP001152747"/>
    </source>
</evidence>
<gene>
    <name evidence="2" type="ORF">CAMP_LOCUS10223</name>
</gene>
<keyword evidence="3" id="KW-1185">Reference proteome</keyword>
<feature type="compositionally biased region" description="Polar residues" evidence="1">
    <location>
        <begin position="23"/>
        <end position="33"/>
    </location>
</feature>
<reference evidence="2" key="1">
    <citation type="submission" date="2022-11" db="EMBL/GenBank/DDBJ databases">
        <authorList>
            <person name="Kikuchi T."/>
        </authorList>
    </citation>
    <scope>NUCLEOTIDE SEQUENCE</scope>
    <source>
        <strain evidence="2">PS1010</strain>
    </source>
</reference>
<name>A0A9P1IM39_9PELO</name>
<evidence type="ECO:0000256" key="1">
    <source>
        <dbReference type="SAM" id="MobiDB-lite"/>
    </source>
</evidence>
<feature type="region of interest" description="Disordered" evidence="1">
    <location>
        <begin position="1"/>
        <end position="33"/>
    </location>
</feature>
<organism evidence="2 3">
    <name type="scientific">Caenorhabditis angaria</name>
    <dbReference type="NCBI Taxonomy" id="860376"/>
    <lineage>
        <taxon>Eukaryota</taxon>
        <taxon>Metazoa</taxon>
        <taxon>Ecdysozoa</taxon>
        <taxon>Nematoda</taxon>
        <taxon>Chromadorea</taxon>
        <taxon>Rhabditida</taxon>
        <taxon>Rhabditina</taxon>
        <taxon>Rhabditomorpha</taxon>
        <taxon>Rhabditoidea</taxon>
        <taxon>Rhabditidae</taxon>
        <taxon>Peloderinae</taxon>
        <taxon>Caenorhabditis</taxon>
    </lineage>
</organism>
<dbReference type="AlphaFoldDB" id="A0A9P1IM39"/>
<sequence length="131" mass="14643">MTSSDPTETETTPWTTSGETCDETSSIGSSDTNYNIQSLNTCNSSAKGSTTSVLCGRDLTEEEIKWLEMAKEYTKNEKPFKNSSVGRKVVRKFQAILPAKSKLSFTVLRRKFNGRQDVKDLRDEDQTTSDV</sequence>
<dbReference type="EMBL" id="CANHGI010000004">
    <property type="protein sequence ID" value="CAI5447586.1"/>
    <property type="molecule type" value="Genomic_DNA"/>
</dbReference>
<feature type="compositionally biased region" description="Low complexity" evidence="1">
    <location>
        <begin position="1"/>
        <end position="19"/>
    </location>
</feature>
<accession>A0A9P1IM39</accession>
<dbReference type="OrthoDB" id="5861477at2759"/>